<reference evidence="5 6" key="1">
    <citation type="submission" date="2021-03" db="EMBL/GenBank/DDBJ databases">
        <authorList>
            <person name="Peeters C."/>
        </authorList>
    </citation>
    <scope>NUCLEOTIDE SEQUENCE [LARGE SCALE GENOMIC DNA]</scope>
    <source>
        <strain evidence="5 6">LMG 26411</strain>
    </source>
</reference>
<dbReference type="PANTHER" id="PTHR43537">
    <property type="entry name" value="TRANSCRIPTIONAL REGULATOR, GNTR FAMILY"/>
    <property type="match status" value="1"/>
</dbReference>
<dbReference type="Pfam" id="PF07729">
    <property type="entry name" value="FCD"/>
    <property type="match status" value="1"/>
</dbReference>
<dbReference type="Gene3D" id="1.20.120.530">
    <property type="entry name" value="GntR ligand-binding domain-like"/>
    <property type="match status" value="1"/>
</dbReference>
<keyword evidence="3" id="KW-0804">Transcription</keyword>
<evidence type="ECO:0000313" key="6">
    <source>
        <dbReference type="Proteomes" id="UP000672657"/>
    </source>
</evidence>
<organism evidence="5 6">
    <name type="scientific">Cupriavidus numazuensis</name>
    <dbReference type="NCBI Taxonomy" id="221992"/>
    <lineage>
        <taxon>Bacteria</taxon>
        <taxon>Pseudomonadati</taxon>
        <taxon>Pseudomonadota</taxon>
        <taxon>Betaproteobacteria</taxon>
        <taxon>Burkholderiales</taxon>
        <taxon>Burkholderiaceae</taxon>
        <taxon>Cupriavidus</taxon>
    </lineage>
</organism>
<dbReference type="InterPro" id="IPR011711">
    <property type="entry name" value="GntR_C"/>
</dbReference>
<evidence type="ECO:0000313" key="5">
    <source>
        <dbReference type="EMBL" id="CAG2154168.1"/>
    </source>
</evidence>
<keyword evidence="1" id="KW-0805">Transcription regulation</keyword>
<dbReference type="SMART" id="SM00345">
    <property type="entry name" value="HTH_GNTR"/>
    <property type="match status" value="1"/>
</dbReference>
<evidence type="ECO:0000256" key="2">
    <source>
        <dbReference type="ARBA" id="ARBA00023125"/>
    </source>
</evidence>
<dbReference type="CDD" id="cd07377">
    <property type="entry name" value="WHTH_GntR"/>
    <property type="match status" value="1"/>
</dbReference>
<sequence>MTDAALSMRVAPSMLLRDKVVGTLRQAILDGALEPGRRLTERELTELTGVSRTSVREALRHLQAERLVEASPSRGLRVAIPTEEEVKNIYEVRAELEPLVVRLFTQRASQKEIDALIEARQQKTDVWDGLQRFNELLLAGTLNPVLTEILTGLHTRIHVLRRLSFSTPGRSAVSKQEFDEIVSAIERRSPEEAAEAARRHVNAAKEAALRALKSLRETS</sequence>
<feature type="domain" description="HTH gntR-type" evidence="4">
    <location>
        <begin position="14"/>
        <end position="81"/>
    </location>
</feature>
<evidence type="ECO:0000256" key="1">
    <source>
        <dbReference type="ARBA" id="ARBA00023015"/>
    </source>
</evidence>
<accession>A0ABM8TLV5</accession>
<dbReference type="PROSITE" id="PS50949">
    <property type="entry name" value="HTH_GNTR"/>
    <property type="match status" value="1"/>
</dbReference>
<dbReference type="InterPro" id="IPR000524">
    <property type="entry name" value="Tscrpt_reg_HTH_GntR"/>
</dbReference>
<dbReference type="PRINTS" id="PR00035">
    <property type="entry name" value="HTHGNTR"/>
</dbReference>
<dbReference type="SUPFAM" id="SSF48008">
    <property type="entry name" value="GntR ligand-binding domain-like"/>
    <property type="match status" value="1"/>
</dbReference>
<keyword evidence="2" id="KW-0238">DNA-binding</keyword>
<keyword evidence="6" id="KW-1185">Reference proteome</keyword>
<dbReference type="InterPro" id="IPR036390">
    <property type="entry name" value="WH_DNA-bd_sf"/>
</dbReference>
<dbReference type="EMBL" id="CAJPVI010000030">
    <property type="protein sequence ID" value="CAG2154168.1"/>
    <property type="molecule type" value="Genomic_DNA"/>
</dbReference>
<dbReference type="Gene3D" id="1.10.10.10">
    <property type="entry name" value="Winged helix-like DNA-binding domain superfamily/Winged helix DNA-binding domain"/>
    <property type="match status" value="1"/>
</dbReference>
<proteinExistence type="predicted"/>
<dbReference type="InterPro" id="IPR036388">
    <property type="entry name" value="WH-like_DNA-bd_sf"/>
</dbReference>
<dbReference type="SUPFAM" id="SSF46785">
    <property type="entry name" value="Winged helix' DNA-binding domain"/>
    <property type="match status" value="1"/>
</dbReference>
<protein>
    <recommendedName>
        <fullName evidence="4">HTH gntR-type domain-containing protein</fullName>
    </recommendedName>
</protein>
<dbReference type="RefSeq" id="WP_211955544.1">
    <property type="nucleotide sequence ID" value="NZ_CAJPVI010000030.1"/>
</dbReference>
<gene>
    <name evidence="5" type="ORF">LMG26411_04564</name>
</gene>
<name>A0ABM8TLV5_9BURK</name>
<dbReference type="Pfam" id="PF00392">
    <property type="entry name" value="GntR"/>
    <property type="match status" value="1"/>
</dbReference>
<dbReference type="SMART" id="SM00895">
    <property type="entry name" value="FCD"/>
    <property type="match status" value="1"/>
</dbReference>
<dbReference type="InterPro" id="IPR008920">
    <property type="entry name" value="TF_FadR/GntR_C"/>
</dbReference>
<dbReference type="PANTHER" id="PTHR43537:SF49">
    <property type="entry name" value="TRANSCRIPTIONAL REGULATORY PROTEIN"/>
    <property type="match status" value="1"/>
</dbReference>
<evidence type="ECO:0000259" key="4">
    <source>
        <dbReference type="PROSITE" id="PS50949"/>
    </source>
</evidence>
<comment type="caution">
    <text evidence="5">The sequence shown here is derived from an EMBL/GenBank/DDBJ whole genome shotgun (WGS) entry which is preliminary data.</text>
</comment>
<dbReference type="Proteomes" id="UP000672657">
    <property type="component" value="Unassembled WGS sequence"/>
</dbReference>
<evidence type="ECO:0000256" key="3">
    <source>
        <dbReference type="ARBA" id="ARBA00023163"/>
    </source>
</evidence>